<evidence type="ECO:0000313" key="2">
    <source>
        <dbReference type="Proteomes" id="UP001589702"/>
    </source>
</evidence>
<dbReference type="EMBL" id="JBHMBC010000002">
    <property type="protein sequence ID" value="MFB9818037.1"/>
    <property type="molecule type" value="Genomic_DNA"/>
</dbReference>
<comment type="caution">
    <text evidence="1">The sequence shown here is derived from an EMBL/GenBank/DDBJ whole genome shotgun (WGS) entry which is preliminary data.</text>
</comment>
<gene>
    <name evidence="1" type="ORF">ACFFP1_00820</name>
</gene>
<dbReference type="RefSeq" id="WP_376940435.1">
    <property type="nucleotide sequence ID" value="NZ_JBHMBC010000002.1"/>
</dbReference>
<evidence type="ECO:0000313" key="1">
    <source>
        <dbReference type="EMBL" id="MFB9818037.1"/>
    </source>
</evidence>
<organism evidence="1 2">
    <name type="scientific">Arthrobacter ramosus</name>
    <dbReference type="NCBI Taxonomy" id="1672"/>
    <lineage>
        <taxon>Bacteria</taxon>
        <taxon>Bacillati</taxon>
        <taxon>Actinomycetota</taxon>
        <taxon>Actinomycetes</taxon>
        <taxon>Micrococcales</taxon>
        <taxon>Micrococcaceae</taxon>
        <taxon>Arthrobacter</taxon>
    </lineage>
</organism>
<protein>
    <submittedName>
        <fullName evidence="1">Uncharacterized protein</fullName>
    </submittedName>
</protein>
<proteinExistence type="predicted"/>
<reference evidence="1 2" key="1">
    <citation type="submission" date="2024-09" db="EMBL/GenBank/DDBJ databases">
        <authorList>
            <person name="Sun Q."/>
            <person name="Mori K."/>
        </authorList>
    </citation>
    <scope>NUCLEOTIDE SEQUENCE [LARGE SCALE GENOMIC DNA]</scope>
    <source>
        <strain evidence="1 2">JCM 1334</strain>
    </source>
</reference>
<accession>A0ABV5XTL9</accession>
<dbReference type="Proteomes" id="UP001589702">
    <property type="component" value="Unassembled WGS sequence"/>
</dbReference>
<sequence>MTVSVNVQTVRPRKLAAVRREIAPDEVGSAWGPAVS</sequence>
<feature type="non-terminal residue" evidence="1">
    <location>
        <position position="36"/>
    </location>
</feature>
<keyword evidence="2" id="KW-1185">Reference proteome</keyword>
<name>A0ABV5XTL9_ARTRM</name>